<evidence type="ECO:0000313" key="7">
    <source>
        <dbReference type="EMBL" id="AGZ45788.1"/>
    </source>
</evidence>
<dbReference type="Gene3D" id="1.10.10.60">
    <property type="entry name" value="Homeodomain-like"/>
    <property type="match status" value="1"/>
</dbReference>
<evidence type="ECO:0000256" key="1">
    <source>
        <dbReference type="ARBA" id="ARBA00023015"/>
    </source>
</evidence>
<sequence>MQTSPPRSSSGRRDRKKQQTKDALIAAALRLVDERGLERVTVEEISAVVDVSPRTFFNYFTGKDEALIGDPLVDAEEFRARLAALPAEIPVIGALLLALAPAVAQIQADRELWLIRLRVIEQNPGLLPALMARGAVAEREFVAAVAERAGLTPQDAYPQVVAAATGAAFRVAMIRWAAGDGVPPLSDCVHEAFGVLATGLADPTNEEV</sequence>
<keyword evidence="3" id="KW-0804">Transcription</keyword>
<dbReference type="EMBL" id="CP006272">
    <property type="protein sequence ID" value="AGZ45788.1"/>
    <property type="molecule type" value="Genomic_DNA"/>
</dbReference>
<keyword evidence="8" id="KW-1185">Reference proteome</keyword>
<evidence type="ECO:0000313" key="8">
    <source>
        <dbReference type="Proteomes" id="UP000017746"/>
    </source>
</evidence>
<evidence type="ECO:0000256" key="4">
    <source>
        <dbReference type="PROSITE-ProRule" id="PRU00335"/>
    </source>
</evidence>
<dbReference type="Proteomes" id="UP000017746">
    <property type="component" value="Chromosome"/>
</dbReference>
<dbReference type="RefSeq" id="WP_023562123.1">
    <property type="nucleotide sequence ID" value="NC_022657.1"/>
</dbReference>
<dbReference type="HOGENOM" id="CLU_069356_2_3_11"/>
<dbReference type="GO" id="GO:0000976">
    <property type="term" value="F:transcription cis-regulatory region binding"/>
    <property type="evidence" value="ECO:0007669"/>
    <property type="project" value="TreeGrafter"/>
</dbReference>
<dbReference type="Pfam" id="PF17754">
    <property type="entry name" value="TetR_C_14"/>
    <property type="match status" value="1"/>
</dbReference>
<dbReference type="InterPro" id="IPR023772">
    <property type="entry name" value="DNA-bd_HTH_TetR-type_CS"/>
</dbReference>
<dbReference type="OrthoDB" id="8688418at2"/>
<dbReference type="PANTHER" id="PTHR30055">
    <property type="entry name" value="HTH-TYPE TRANSCRIPTIONAL REGULATOR RUTR"/>
    <property type="match status" value="1"/>
</dbReference>
<accession>U5W9A5</accession>
<dbReference type="GO" id="GO:0003700">
    <property type="term" value="F:DNA-binding transcription factor activity"/>
    <property type="evidence" value="ECO:0007669"/>
    <property type="project" value="TreeGrafter"/>
</dbReference>
<dbReference type="PROSITE" id="PS50977">
    <property type="entry name" value="HTH_TETR_2"/>
    <property type="match status" value="1"/>
</dbReference>
<feature type="region of interest" description="Disordered" evidence="5">
    <location>
        <begin position="1"/>
        <end position="20"/>
    </location>
</feature>
<dbReference type="PROSITE" id="PS01081">
    <property type="entry name" value="HTH_TETR_1"/>
    <property type="match status" value="1"/>
</dbReference>
<keyword evidence="2 4" id="KW-0238">DNA-binding</keyword>
<evidence type="ECO:0000256" key="2">
    <source>
        <dbReference type="ARBA" id="ARBA00023125"/>
    </source>
</evidence>
<organism evidence="7 8">
    <name type="scientific">Actinoplanes friuliensis DSM 7358</name>
    <dbReference type="NCBI Taxonomy" id="1246995"/>
    <lineage>
        <taxon>Bacteria</taxon>
        <taxon>Bacillati</taxon>
        <taxon>Actinomycetota</taxon>
        <taxon>Actinomycetes</taxon>
        <taxon>Micromonosporales</taxon>
        <taxon>Micromonosporaceae</taxon>
        <taxon>Actinoplanes</taxon>
    </lineage>
</organism>
<dbReference type="STRING" id="1246995.AFR_37670"/>
<proteinExistence type="predicted"/>
<dbReference type="eggNOG" id="COG1309">
    <property type="taxonomic scope" value="Bacteria"/>
</dbReference>
<dbReference type="InterPro" id="IPR009057">
    <property type="entry name" value="Homeodomain-like_sf"/>
</dbReference>
<dbReference type="Pfam" id="PF00440">
    <property type="entry name" value="TetR_N"/>
    <property type="match status" value="1"/>
</dbReference>
<dbReference type="PATRIC" id="fig|1246995.3.peg.7618"/>
<evidence type="ECO:0000259" key="6">
    <source>
        <dbReference type="PROSITE" id="PS50977"/>
    </source>
</evidence>
<reference evidence="7 8" key="1">
    <citation type="journal article" date="2014" name="J. Biotechnol.">
        <title>Complete genome sequence of the actinobacterium Actinoplanes friuliensis HAG 010964, producer of the lipopeptide antibiotic friulimycin.</title>
        <authorList>
            <person name="Ruckert C."/>
            <person name="Szczepanowski R."/>
            <person name="Albersmeier A."/>
            <person name="Goesmann A."/>
            <person name="Fischer N."/>
            <person name="Steinkamper A."/>
            <person name="Puhler A."/>
            <person name="Biener R."/>
            <person name="Schwartz D."/>
            <person name="Kalinowski J."/>
        </authorList>
    </citation>
    <scope>NUCLEOTIDE SEQUENCE [LARGE SCALE GENOMIC DNA]</scope>
    <source>
        <strain evidence="7 8">DSM 7358</strain>
    </source>
</reference>
<evidence type="ECO:0000256" key="3">
    <source>
        <dbReference type="ARBA" id="ARBA00023163"/>
    </source>
</evidence>
<name>U5W9A5_9ACTN</name>
<protein>
    <submittedName>
        <fullName evidence="7">Putative TetR-family transcriptional regulator</fullName>
    </submittedName>
</protein>
<evidence type="ECO:0000256" key="5">
    <source>
        <dbReference type="SAM" id="MobiDB-lite"/>
    </source>
</evidence>
<dbReference type="AlphaFoldDB" id="U5W9A5"/>
<feature type="domain" description="HTH tetR-type" evidence="6">
    <location>
        <begin position="18"/>
        <end position="78"/>
    </location>
</feature>
<gene>
    <name evidence="7" type="ORF">AFR_37670</name>
</gene>
<dbReference type="SUPFAM" id="SSF46689">
    <property type="entry name" value="Homeodomain-like"/>
    <property type="match status" value="1"/>
</dbReference>
<dbReference type="InterPro" id="IPR050109">
    <property type="entry name" value="HTH-type_TetR-like_transc_reg"/>
</dbReference>
<dbReference type="PANTHER" id="PTHR30055:SF238">
    <property type="entry name" value="MYCOFACTOCIN BIOSYNTHESIS TRANSCRIPTIONAL REGULATOR MFTR-RELATED"/>
    <property type="match status" value="1"/>
</dbReference>
<dbReference type="InterPro" id="IPR001647">
    <property type="entry name" value="HTH_TetR"/>
</dbReference>
<feature type="DNA-binding region" description="H-T-H motif" evidence="4">
    <location>
        <begin position="41"/>
        <end position="60"/>
    </location>
</feature>
<dbReference type="Gene3D" id="1.10.357.10">
    <property type="entry name" value="Tetracycline Repressor, domain 2"/>
    <property type="match status" value="1"/>
</dbReference>
<keyword evidence="1" id="KW-0805">Transcription regulation</keyword>
<dbReference type="InterPro" id="IPR041347">
    <property type="entry name" value="MftR_C"/>
</dbReference>
<dbReference type="KEGG" id="afs:AFR_37670"/>